<keyword evidence="5" id="KW-1185">Reference proteome</keyword>
<reference evidence="4 5" key="1">
    <citation type="submission" date="2023-06" db="EMBL/GenBank/DDBJ databases">
        <title>Five Gram-positive bacteria isolated from mangrove sediments in Shenzhen, Guangdong, China.</title>
        <authorList>
            <person name="Yu S."/>
            <person name="Zheng W."/>
            <person name="Huang Y."/>
        </authorList>
    </citation>
    <scope>NUCLEOTIDE SEQUENCE [LARGE SCALE GENOMIC DNA]</scope>
    <source>
        <strain evidence="4 5">SaN35-3</strain>
    </source>
</reference>
<dbReference type="InterPro" id="IPR019734">
    <property type="entry name" value="TPR_rpt"/>
</dbReference>
<dbReference type="PANTHER" id="PTHR45586">
    <property type="entry name" value="TPR REPEAT-CONTAINING PROTEIN PA4667"/>
    <property type="match status" value="1"/>
</dbReference>
<dbReference type="Pfam" id="PF13181">
    <property type="entry name" value="TPR_8"/>
    <property type="match status" value="1"/>
</dbReference>
<keyword evidence="2 3" id="KW-0802">TPR repeat</keyword>
<sequence>MGKQYTEKKSNAQVVSFFQDEQYYYKRGMKAYHEGDLDRAARFLRRANQVNPSDADVIIQLANIYTELGDYDQSNSLLIDVMDQNDIEINDCYYFLANNYAYLGFFHEAFKWAKKYQLLGPTEAYAEENQELLELLTLEGADKEEMKEEDELLIQQEAAKSMLERGKFLEAIDVLEKMIEKHPSFWSAYNNLSLAYFYMGEVEKAKEILMNLLQLNKGNLHALCNLTVYHYYEKDEKEVEDSVQQLIRIYPLLIEHRYKLGATFALIGSYTPAFKWLYSLYKQGFAGDATFYYWLACSAYYTGNEQFAKRIWERVVEDNPLKKGSEPWAQDGELQWIHSAERLYDLYVCKQFNKPYENKHSMNNPIEKEAVQYLFYEKTEYQFVKTMFFVADQLCEKHQSLDHHTDILKDWFVASVQLHDRDIELPNSKGLAAAFDFLWYKAQDKQKTKKSLAIQYDLSPQTVSKYVKWLGILQP</sequence>
<dbReference type="SUPFAM" id="SSF48452">
    <property type="entry name" value="TPR-like"/>
    <property type="match status" value="1"/>
</dbReference>
<dbReference type="PROSITE" id="PS50005">
    <property type="entry name" value="TPR"/>
    <property type="match status" value="2"/>
</dbReference>
<feature type="repeat" description="TPR" evidence="3">
    <location>
        <begin position="21"/>
        <end position="54"/>
    </location>
</feature>
<evidence type="ECO:0000256" key="1">
    <source>
        <dbReference type="ARBA" id="ARBA00022737"/>
    </source>
</evidence>
<dbReference type="RefSeq" id="WP_226542035.1">
    <property type="nucleotide sequence ID" value="NZ_CP129013.1"/>
</dbReference>
<dbReference type="SMART" id="SM00028">
    <property type="entry name" value="TPR"/>
    <property type="match status" value="3"/>
</dbReference>
<evidence type="ECO:0000256" key="3">
    <source>
        <dbReference type="PROSITE-ProRule" id="PRU00339"/>
    </source>
</evidence>
<dbReference type="InterPro" id="IPR011990">
    <property type="entry name" value="TPR-like_helical_dom_sf"/>
</dbReference>
<dbReference type="Pfam" id="PF13174">
    <property type="entry name" value="TPR_6"/>
    <property type="match status" value="1"/>
</dbReference>
<dbReference type="InterPro" id="IPR051012">
    <property type="entry name" value="CellSynth/LPSAsmb/PSIAsmb"/>
</dbReference>
<keyword evidence="1" id="KW-0677">Repeat</keyword>
<feature type="repeat" description="TPR" evidence="3">
    <location>
        <begin position="186"/>
        <end position="219"/>
    </location>
</feature>
<accession>A0ABY9JUV2</accession>
<evidence type="ECO:0000313" key="4">
    <source>
        <dbReference type="EMBL" id="WLR41435.1"/>
    </source>
</evidence>
<dbReference type="EMBL" id="CP129013">
    <property type="protein sequence ID" value="WLR41435.1"/>
    <property type="molecule type" value="Genomic_DNA"/>
</dbReference>
<evidence type="ECO:0000256" key="2">
    <source>
        <dbReference type="ARBA" id="ARBA00022803"/>
    </source>
</evidence>
<dbReference type="Gene3D" id="1.25.40.10">
    <property type="entry name" value="Tetratricopeptide repeat domain"/>
    <property type="match status" value="2"/>
</dbReference>
<gene>
    <name evidence="4" type="ORF">LC087_11035</name>
</gene>
<name>A0ABY9JUV2_9BACI</name>
<organism evidence="4 5">
    <name type="scientific">Bacillus carboniphilus</name>
    <dbReference type="NCBI Taxonomy" id="86663"/>
    <lineage>
        <taxon>Bacteria</taxon>
        <taxon>Bacillati</taxon>
        <taxon>Bacillota</taxon>
        <taxon>Bacilli</taxon>
        <taxon>Bacillales</taxon>
        <taxon>Bacillaceae</taxon>
        <taxon>Bacillus</taxon>
    </lineage>
</organism>
<proteinExistence type="predicted"/>
<dbReference type="Proteomes" id="UP001197974">
    <property type="component" value="Chromosome"/>
</dbReference>
<protein>
    <submittedName>
        <fullName evidence="4">Tetratricopeptide repeat protein</fullName>
    </submittedName>
</protein>
<dbReference type="PANTHER" id="PTHR45586:SF1">
    <property type="entry name" value="LIPOPOLYSACCHARIDE ASSEMBLY PROTEIN B"/>
    <property type="match status" value="1"/>
</dbReference>
<evidence type="ECO:0000313" key="5">
    <source>
        <dbReference type="Proteomes" id="UP001197974"/>
    </source>
</evidence>
<dbReference type="Pfam" id="PF14559">
    <property type="entry name" value="TPR_19"/>
    <property type="match status" value="1"/>
</dbReference>